<dbReference type="UniPathway" id="UPA00068">
    <property type="reaction ID" value="UER00107"/>
</dbReference>
<feature type="site" description="Transition state stabilizer" evidence="9">
    <location>
        <position position="67"/>
    </location>
</feature>
<comment type="subcellular location">
    <subcellularLocation>
        <location evidence="9">Cytoplasm</location>
    </subcellularLocation>
</comment>
<dbReference type="GO" id="GO:0005737">
    <property type="term" value="C:cytoplasm"/>
    <property type="evidence" value="ECO:0007669"/>
    <property type="project" value="UniProtKB-SubCell"/>
</dbReference>
<keyword evidence="6 9" id="KW-0418">Kinase</keyword>
<dbReference type="InterPro" id="IPR036393">
    <property type="entry name" value="AceGlu_kinase-like_sf"/>
</dbReference>
<evidence type="ECO:0000256" key="9">
    <source>
        <dbReference type="HAMAP-Rule" id="MF_00082"/>
    </source>
</evidence>
<name>A0A1H3GYE4_9ACTN</name>
<evidence type="ECO:0000256" key="5">
    <source>
        <dbReference type="ARBA" id="ARBA00022741"/>
    </source>
</evidence>
<keyword evidence="9" id="KW-0963">Cytoplasm</keyword>
<dbReference type="InterPro" id="IPR041727">
    <property type="entry name" value="NAGK-C"/>
</dbReference>
<feature type="compositionally biased region" description="Polar residues" evidence="10">
    <location>
        <begin position="341"/>
        <end position="364"/>
    </location>
</feature>
<dbReference type="Gene3D" id="3.40.1160.10">
    <property type="entry name" value="Acetylglutamate kinase-like"/>
    <property type="match status" value="1"/>
</dbReference>
<evidence type="ECO:0000256" key="1">
    <source>
        <dbReference type="ARBA" id="ARBA00004828"/>
    </source>
</evidence>
<dbReference type="FunFam" id="3.40.1160.10:FF:000004">
    <property type="entry name" value="Acetylglutamate kinase"/>
    <property type="match status" value="1"/>
</dbReference>
<evidence type="ECO:0000256" key="6">
    <source>
        <dbReference type="ARBA" id="ARBA00022777"/>
    </source>
</evidence>
<keyword evidence="7 9" id="KW-0067">ATP-binding</keyword>
<reference evidence="13" key="1">
    <citation type="submission" date="2016-10" db="EMBL/GenBank/DDBJ databases">
        <authorList>
            <person name="Varghese N."/>
            <person name="Submissions S."/>
        </authorList>
    </citation>
    <scope>NUCLEOTIDE SEQUENCE [LARGE SCALE GENOMIC DNA]</scope>
    <source>
        <strain evidence="13">DSM 45422</strain>
    </source>
</reference>
<feature type="region of interest" description="Disordered" evidence="10">
    <location>
        <begin position="329"/>
        <end position="420"/>
    </location>
</feature>
<dbReference type="InterPro" id="IPR001048">
    <property type="entry name" value="Asp/Glu/Uridylate_kinase"/>
</dbReference>
<evidence type="ECO:0000259" key="11">
    <source>
        <dbReference type="Pfam" id="PF00696"/>
    </source>
</evidence>
<sequence>MTQQLTENFVVTPRVDRTLSTPRPRRRIGTTRVMRTYDPEGDRQKVAVLTGALPWLKEFHGNVVVIKYGGHAMVDEECRRAFAEDMVFLRTCGILPVVVHGGGPQVSAMLDRLGVASEFRGGLRVTTEETIEVVRMVLVGQVGPEVVGLINEHGGRAVGLSGEDGGLFTAARTHAVVQGRPVDVGLVGDVVAVDPTPVTTLLEAGHIPVVSTVGPDASGRVHNLNADTAAAALAVALGAVKLVVLTDVEGLYADWPDRESLVQKIDTRELAGVLPTLDSGMVPKMAACLRAVEGGVKRATVVDGRTPHALLLEMFTSEGTGTMVLPAVDDANPAPAGSAGATVSRTGEPSGTGTGRTATPQPSRGPTDAQFDAVPTALPTVLDPATGTAGARTDSNRRPLSGRAPVADSGSLPTDRQEVN</sequence>
<keyword evidence="13" id="KW-1185">Reference proteome</keyword>
<comment type="function">
    <text evidence="9">Catalyzes the ATP-dependent phosphorylation of N-acetyl-L-glutamate.</text>
</comment>
<evidence type="ECO:0000256" key="2">
    <source>
        <dbReference type="ARBA" id="ARBA00022571"/>
    </source>
</evidence>
<protein>
    <recommendedName>
        <fullName evidence="9">Acetylglutamate kinase</fullName>
        <ecNumber evidence="9">2.7.2.8</ecNumber>
    </recommendedName>
    <alternativeName>
        <fullName evidence="9">N-acetyl-L-glutamate 5-phosphotransferase</fullName>
    </alternativeName>
    <alternativeName>
        <fullName evidence="9">NAG kinase</fullName>
        <shortName evidence="9">NAGK</shortName>
    </alternativeName>
</protein>
<dbReference type="AlphaFoldDB" id="A0A1H3GYE4"/>
<dbReference type="PANTHER" id="PTHR23342:SF0">
    <property type="entry name" value="N-ACETYLGLUTAMATE SYNTHASE, MITOCHONDRIAL"/>
    <property type="match status" value="1"/>
</dbReference>
<dbReference type="InterPro" id="IPR004662">
    <property type="entry name" value="AcgluKinase_fam"/>
</dbReference>
<dbReference type="EMBL" id="FNOT01000004">
    <property type="protein sequence ID" value="SDY08100.1"/>
    <property type="molecule type" value="Genomic_DNA"/>
</dbReference>
<proteinExistence type="inferred from homology"/>
<feature type="binding site" evidence="9">
    <location>
        <begin position="102"/>
        <end position="103"/>
    </location>
    <ligand>
        <name>substrate</name>
    </ligand>
</feature>
<dbReference type="EC" id="2.7.2.8" evidence="9"/>
<keyword evidence="2 9" id="KW-0055">Arginine biosynthesis</keyword>
<feature type="binding site" evidence="9">
    <location>
        <position position="124"/>
    </location>
    <ligand>
        <name>substrate</name>
    </ligand>
</feature>
<dbReference type="GO" id="GO:0003991">
    <property type="term" value="F:acetylglutamate kinase activity"/>
    <property type="evidence" value="ECO:0007669"/>
    <property type="project" value="UniProtKB-UniRule"/>
</dbReference>
<evidence type="ECO:0000256" key="4">
    <source>
        <dbReference type="ARBA" id="ARBA00022679"/>
    </source>
</evidence>
<gene>
    <name evidence="9" type="primary">argB</name>
    <name evidence="12" type="ORF">SAMN05660209_02062</name>
</gene>
<dbReference type="PANTHER" id="PTHR23342">
    <property type="entry name" value="N-ACETYLGLUTAMATE SYNTHASE"/>
    <property type="match status" value="1"/>
</dbReference>
<comment type="catalytic activity">
    <reaction evidence="8 9">
        <text>N-acetyl-L-glutamate + ATP = N-acetyl-L-glutamyl 5-phosphate + ADP</text>
        <dbReference type="Rhea" id="RHEA:14629"/>
        <dbReference type="ChEBI" id="CHEBI:30616"/>
        <dbReference type="ChEBI" id="CHEBI:44337"/>
        <dbReference type="ChEBI" id="CHEBI:57936"/>
        <dbReference type="ChEBI" id="CHEBI:456216"/>
        <dbReference type="EC" id="2.7.2.8"/>
    </reaction>
</comment>
<dbReference type="Proteomes" id="UP000198921">
    <property type="component" value="Unassembled WGS sequence"/>
</dbReference>
<dbReference type="InterPro" id="IPR037528">
    <property type="entry name" value="ArgB"/>
</dbReference>
<dbReference type="GO" id="GO:0005524">
    <property type="term" value="F:ATP binding"/>
    <property type="evidence" value="ECO:0007669"/>
    <property type="project" value="UniProtKB-UniRule"/>
</dbReference>
<evidence type="ECO:0000313" key="12">
    <source>
        <dbReference type="EMBL" id="SDY08100.1"/>
    </source>
</evidence>
<accession>A0A1H3GYE4</accession>
<dbReference type="HAMAP" id="MF_00082">
    <property type="entry name" value="ArgB"/>
    <property type="match status" value="1"/>
</dbReference>
<organism evidence="12 13">
    <name type="scientific">Geodermatophilus africanus</name>
    <dbReference type="NCBI Taxonomy" id="1137993"/>
    <lineage>
        <taxon>Bacteria</taxon>
        <taxon>Bacillati</taxon>
        <taxon>Actinomycetota</taxon>
        <taxon>Actinomycetes</taxon>
        <taxon>Geodermatophilales</taxon>
        <taxon>Geodermatophilaceae</taxon>
        <taxon>Geodermatophilus</taxon>
    </lineage>
</organism>
<evidence type="ECO:0000313" key="13">
    <source>
        <dbReference type="Proteomes" id="UP000198921"/>
    </source>
</evidence>
<keyword evidence="4 9" id="KW-0808">Transferase</keyword>
<dbReference type="STRING" id="1137993.SAMN05660209_02062"/>
<evidence type="ECO:0000256" key="7">
    <source>
        <dbReference type="ARBA" id="ARBA00022840"/>
    </source>
</evidence>
<comment type="similarity">
    <text evidence="9">Belongs to the acetylglutamate kinase family. ArgB subfamily.</text>
</comment>
<dbReference type="CDD" id="cd04250">
    <property type="entry name" value="AAK_NAGK-C"/>
    <property type="match status" value="1"/>
</dbReference>
<keyword evidence="5 9" id="KW-0547">Nucleotide-binding</keyword>
<keyword evidence="3 9" id="KW-0028">Amino-acid biosynthesis</keyword>
<evidence type="ECO:0000256" key="3">
    <source>
        <dbReference type="ARBA" id="ARBA00022605"/>
    </source>
</evidence>
<feature type="domain" description="Aspartate/glutamate/uridylate kinase" evidence="11">
    <location>
        <begin position="62"/>
        <end position="303"/>
    </location>
</feature>
<feature type="site" description="Transition state stabilizer" evidence="9">
    <location>
        <position position="284"/>
    </location>
</feature>
<feature type="binding site" evidence="9">
    <location>
        <position position="223"/>
    </location>
    <ligand>
        <name>substrate</name>
    </ligand>
</feature>
<dbReference type="SUPFAM" id="SSF53633">
    <property type="entry name" value="Carbamate kinase-like"/>
    <property type="match status" value="1"/>
</dbReference>
<evidence type="ECO:0000256" key="8">
    <source>
        <dbReference type="ARBA" id="ARBA00048141"/>
    </source>
</evidence>
<evidence type="ECO:0000256" key="10">
    <source>
        <dbReference type="SAM" id="MobiDB-lite"/>
    </source>
</evidence>
<dbReference type="RefSeq" id="WP_244522478.1">
    <property type="nucleotide sequence ID" value="NZ_FNOT01000004.1"/>
</dbReference>
<dbReference type="Pfam" id="PF00696">
    <property type="entry name" value="AA_kinase"/>
    <property type="match status" value="1"/>
</dbReference>
<dbReference type="GO" id="GO:0042450">
    <property type="term" value="P:L-arginine biosynthetic process via ornithine"/>
    <property type="evidence" value="ECO:0007669"/>
    <property type="project" value="UniProtKB-UniRule"/>
</dbReference>
<dbReference type="NCBIfam" id="TIGR00761">
    <property type="entry name" value="argB"/>
    <property type="match status" value="1"/>
</dbReference>
<comment type="pathway">
    <text evidence="1 9">Amino-acid biosynthesis; L-arginine biosynthesis; N(2)-acetyl-L-ornithine from L-glutamate: step 2/4.</text>
</comment>